<dbReference type="PhylomeDB" id="A0A022QFI5"/>
<dbReference type="AlphaFoldDB" id="A0A022QFI5"/>
<dbReference type="SUPFAM" id="SSF52058">
    <property type="entry name" value="L domain-like"/>
    <property type="match status" value="1"/>
</dbReference>
<reference evidence="1 2" key="1">
    <citation type="journal article" date="2013" name="Proc. Natl. Acad. Sci. U.S.A.">
        <title>Fine-scale variation in meiotic recombination in Mimulus inferred from population shotgun sequencing.</title>
        <authorList>
            <person name="Hellsten U."/>
            <person name="Wright K.M."/>
            <person name="Jenkins J."/>
            <person name="Shu S."/>
            <person name="Yuan Y."/>
            <person name="Wessler S.R."/>
            <person name="Schmutz J."/>
            <person name="Willis J.H."/>
            <person name="Rokhsar D.S."/>
        </authorList>
    </citation>
    <scope>NUCLEOTIDE SEQUENCE [LARGE SCALE GENOMIC DNA]</scope>
    <source>
        <strain evidence="2">cv. DUN x IM62</strain>
    </source>
</reference>
<evidence type="ECO:0008006" key="3">
    <source>
        <dbReference type="Google" id="ProtNLM"/>
    </source>
</evidence>
<dbReference type="EMBL" id="KI632003">
    <property type="protein sequence ID" value="EYU25300.1"/>
    <property type="molecule type" value="Genomic_DNA"/>
</dbReference>
<evidence type="ECO:0000313" key="1">
    <source>
        <dbReference type="EMBL" id="EYU25300.1"/>
    </source>
</evidence>
<protein>
    <recommendedName>
        <fullName evidence="3">NB-ARC domain-containing protein</fullName>
    </recommendedName>
</protein>
<evidence type="ECO:0000313" key="2">
    <source>
        <dbReference type="Proteomes" id="UP000030748"/>
    </source>
</evidence>
<sequence>MKKMTAWGMSVVSGESRFPNLRILEINNCHTLKDLSMLTSTKLECLTILQCPKILSLPIDGLPKYLKELVISGRDKLKHSCSVGERDYKQIEWVEKIIIDHQPLHIIKSPSMKNIVKQDFEDRNRVIHLMGCTKNSVLNDLGILRHLKLLVIEDMPMLDTVSSRFSGLQCLESLKIVKMKKMNAWGMSVVFGESRFPNLCILEINNCHMLKELPVLTGTKLECLTILQCPKILSSSIDGLP</sequence>
<keyword evidence="2" id="KW-1185">Reference proteome</keyword>
<dbReference type="Gene3D" id="3.80.10.10">
    <property type="entry name" value="Ribonuclease Inhibitor"/>
    <property type="match status" value="2"/>
</dbReference>
<dbReference type="Proteomes" id="UP000030748">
    <property type="component" value="Unassembled WGS sequence"/>
</dbReference>
<dbReference type="InterPro" id="IPR032675">
    <property type="entry name" value="LRR_dom_sf"/>
</dbReference>
<name>A0A022QFI5_ERYGU</name>
<organism evidence="1 2">
    <name type="scientific">Erythranthe guttata</name>
    <name type="common">Yellow monkey flower</name>
    <name type="synonym">Mimulus guttatus</name>
    <dbReference type="NCBI Taxonomy" id="4155"/>
    <lineage>
        <taxon>Eukaryota</taxon>
        <taxon>Viridiplantae</taxon>
        <taxon>Streptophyta</taxon>
        <taxon>Embryophyta</taxon>
        <taxon>Tracheophyta</taxon>
        <taxon>Spermatophyta</taxon>
        <taxon>Magnoliopsida</taxon>
        <taxon>eudicotyledons</taxon>
        <taxon>Gunneridae</taxon>
        <taxon>Pentapetalae</taxon>
        <taxon>asterids</taxon>
        <taxon>lamiids</taxon>
        <taxon>Lamiales</taxon>
        <taxon>Phrymaceae</taxon>
        <taxon>Erythranthe</taxon>
    </lineage>
</organism>
<gene>
    <name evidence="1" type="ORF">MIMGU_mgv11b021138mg</name>
</gene>
<proteinExistence type="predicted"/>
<accession>A0A022QFI5</accession>